<dbReference type="RefSeq" id="WP_125436558.1">
    <property type="nucleotide sequence ID" value="NZ_RWIU01000002.1"/>
</dbReference>
<evidence type="ECO:0000256" key="2">
    <source>
        <dbReference type="ARBA" id="ARBA00023002"/>
    </source>
</evidence>
<dbReference type="AlphaFoldDB" id="A0A3R9MF11"/>
<reference evidence="5 6" key="1">
    <citation type="submission" date="2018-12" db="EMBL/GenBank/DDBJ databases">
        <authorList>
            <person name="Feng G."/>
            <person name="Zhu H."/>
        </authorList>
    </citation>
    <scope>NUCLEOTIDE SEQUENCE [LARGE SCALE GENOMIC DNA]</scope>
    <source>
        <strain evidence="5 6">LMG 26000</strain>
    </source>
</reference>
<keyword evidence="6" id="KW-1185">Reference proteome</keyword>
<dbReference type="FunFam" id="3.40.50.720:FF:000047">
    <property type="entry name" value="NADP-dependent L-serine/L-allo-threonine dehydrogenase"/>
    <property type="match status" value="1"/>
</dbReference>
<comment type="similarity">
    <text evidence="1 3">Belongs to the short-chain dehydrogenases/reductases (SDR) family.</text>
</comment>
<dbReference type="SMART" id="SM00822">
    <property type="entry name" value="PKS_KR"/>
    <property type="match status" value="1"/>
</dbReference>
<protein>
    <submittedName>
        <fullName evidence="5">SDR family NAD(P)-dependent oxidoreductase</fullName>
    </submittedName>
</protein>
<dbReference type="Proteomes" id="UP000270291">
    <property type="component" value="Unassembled WGS sequence"/>
</dbReference>
<evidence type="ECO:0000256" key="3">
    <source>
        <dbReference type="RuleBase" id="RU000363"/>
    </source>
</evidence>
<dbReference type="PRINTS" id="PR00080">
    <property type="entry name" value="SDRFAMILY"/>
</dbReference>
<dbReference type="InterPro" id="IPR002347">
    <property type="entry name" value="SDR_fam"/>
</dbReference>
<comment type="caution">
    <text evidence="5">The sequence shown here is derived from an EMBL/GenBank/DDBJ whole genome shotgun (WGS) entry which is preliminary data.</text>
</comment>
<dbReference type="SUPFAM" id="SSF51735">
    <property type="entry name" value="NAD(P)-binding Rossmann-fold domains"/>
    <property type="match status" value="1"/>
</dbReference>
<dbReference type="InterPro" id="IPR057326">
    <property type="entry name" value="KR_dom"/>
</dbReference>
<dbReference type="OrthoDB" id="9810734at2"/>
<evidence type="ECO:0000259" key="4">
    <source>
        <dbReference type="SMART" id="SM00822"/>
    </source>
</evidence>
<feature type="domain" description="Ketoreductase" evidence="4">
    <location>
        <begin position="6"/>
        <end position="201"/>
    </location>
</feature>
<sequence length="230" mass="24940">MDLNGKVAIITGVSKGIGRATVELLLARGMHVAGWGRTAPADFRHPRFLFIECDIRQEAEVQKAYKATEKALGKEIHVLVNNAGLGNFGPIDGFSSEQWHEMFDTNVHGLFYCTRAVLPAMKKQQLGHIINVASLAGTAGTANLAGYCATKYAVRGFSDALFKEVRPQGVRVTCVMPGSVETNFGGKEPGQEPDPHKMQPEDIAAAIVHALEAPQTVMISELQMRPTQVK</sequence>
<accession>A0A3R9MF11</accession>
<proteinExistence type="inferred from homology"/>
<dbReference type="EMBL" id="RWIU01000002">
    <property type="protein sequence ID" value="RSK44398.1"/>
    <property type="molecule type" value="Genomic_DNA"/>
</dbReference>
<dbReference type="GO" id="GO:0016616">
    <property type="term" value="F:oxidoreductase activity, acting on the CH-OH group of donors, NAD or NADP as acceptor"/>
    <property type="evidence" value="ECO:0007669"/>
    <property type="project" value="UniProtKB-ARBA"/>
</dbReference>
<organism evidence="5 6">
    <name type="scientific">Hymenobacter perfusus</name>
    <dbReference type="NCBI Taxonomy" id="1236770"/>
    <lineage>
        <taxon>Bacteria</taxon>
        <taxon>Pseudomonadati</taxon>
        <taxon>Bacteroidota</taxon>
        <taxon>Cytophagia</taxon>
        <taxon>Cytophagales</taxon>
        <taxon>Hymenobacteraceae</taxon>
        <taxon>Hymenobacter</taxon>
    </lineage>
</organism>
<evidence type="ECO:0000256" key="1">
    <source>
        <dbReference type="ARBA" id="ARBA00006484"/>
    </source>
</evidence>
<dbReference type="InterPro" id="IPR036291">
    <property type="entry name" value="NAD(P)-bd_dom_sf"/>
</dbReference>
<keyword evidence="2" id="KW-0560">Oxidoreductase</keyword>
<dbReference type="CDD" id="cd05233">
    <property type="entry name" value="SDR_c"/>
    <property type="match status" value="1"/>
</dbReference>
<name>A0A3R9MF11_9BACT</name>
<dbReference type="Pfam" id="PF00106">
    <property type="entry name" value="adh_short"/>
    <property type="match status" value="1"/>
</dbReference>
<dbReference type="PRINTS" id="PR00081">
    <property type="entry name" value="GDHRDH"/>
</dbReference>
<evidence type="ECO:0000313" key="6">
    <source>
        <dbReference type="Proteomes" id="UP000270291"/>
    </source>
</evidence>
<dbReference type="PANTHER" id="PTHR43115">
    <property type="entry name" value="DEHYDROGENASE/REDUCTASE SDR FAMILY MEMBER 11"/>
    <property type="match status" value="1"/>
</dbReference>
<gene>
    <name evidence="5" type="ORF">EI293_07660</name>
</gene>
<dbReference type="Gene3D" id="3.40.50.720">
    <property type="entry name" value="NAD(P)-binding Rossmann-like Domain"/>
    <property type="match status" value="1"/>
</dbReference>
<dbReference type="PANTHER" id="PTHR43115:SF4">
    <property type="entry name" value="DEHYDROGENASE_REDUCTASE SDR FAMILY MEMBER 11"/>
    <property type="match status" value="1"/>
</dbReference>
<evidence type="ECO:0000313" key="5">
    <source>
        <dbReference type="EMBL" id="RSK44398.1"/>
    </source>
</evidence>